<dbReference type="FunFam" id="3.80.10.10:FF:000095">
    <property type="entry name" value="LRR receptor-like serine/threonine-protein kinase GSO1"/>
    <property type="match status" value="1"/>
</dbReference>
<dbReference type="AlphaFoldDB" id="A0A8B7CYQ0"/>
<evidence type="ECO:0000256" key="22">
    <source>
        <dbReference type="ARBA" id="ARBA00048679"/>
    </source>
</evidence>
<reference evidence="27" key="1">
    <citation type="submission" date="2025-08" db="UniProtKB">
        <authorList>
            <consortium name="RefSeq"/>
        </authorList>
    </citation>
    <scope>IDENTIFICATION</scope>
    <source>
        <tissue evidence="27">Young leaves</tissue>
    </source>
</reference>
<dbReference type="OrthoDB" id="676979at2759"/>
<sequence>MGDRGDPKWFLFMHTWCLLLYFFLFFFFIPTNSQNQTCNSGDLHALQGFSSALDGGIQGWSFDSSPIDCCTWAGVLCDRPTGSERRVIGLDLQNKSLKGSLSDSLTGLDQLRWLNLSYNSLEGLVPLQLLHHPRLEHLDLSSNDLSGPIPLDVYLPSIRVFNISYNMFNGSHPILSGSTNLEEFDISFNGFVGLINPGICNSSTRIQILQFSMNAFTGGFPVGFGNCNSLVELSLYMNDITGNLPEDLFKLSSLKSLYLQENRLFGRMSTRFSNLSNLAQLDLSFNLFSGNIPNVFGSLMLEYFCAQSNSFHGSLPASLANLPSLRVLNLRNNSLSGHITLNCTAMTHLSFIDLATNSLTGPIPYNISQCVELKTLNLARNSLTGEIPISFKNLSSLSHLSLSNNSISNLSLALEILQDCPSLNSLVLTKNFFDGERMPMDGIQGFQNIEVLVIANCDLLGSIPLWLLNCRKLKVLDLSWNRLDGTIPLWIGYYDHLFYLDLSNNSFTGEIPSSFAQMKGLISPNNLQQGTTMEDFPFFIKKNMSGKGLQYNQVSSFPPSLILSNNMLVGPILAGFGDLKQLHVLDLSKNRLSGTIPDELSGMSSLETLDMSHNNLTGGIPLSLTRLNFLSSFSVAYNNLVGSIPTGGQFSTFSSTAFDGNPGLCGPRLPSCDSKAPIQTVSQGQKTKGVIIGMAVGIGLGTAFLLAIIYLFVSRTHSNSRRQEDTVKVVADANGNLESAASTLVLLFQNKDNKELSIRDILKSTDNFDQANIVGCGGFGLVFKAVLPDGSKVAIKRLSGDYGQMEKEFQAEVQALSRAQHRNLVLLQGYCRIGSDRLLIYSYMEHGSLDYWLHERQDGGSMLDWEKRLQIAQGSARGLAYLHQSCQPHILHRDIKSSNILLDENFEAHLADFGLARLILPCDTHVTTDLVGTLGYIPPEYGQSSAATFKGDIYSFGVVLLELLTGKRPVDMCRPKGGRDLISWVLQMRKEKRENEVFDPFIYDKEHDSQMKQMLEIACLCLNDSPKLRPLSHQLVAWLENIGLDGCMTK</sequence>
<dbReference type="SMART" id="SM00220">
    <property type="entry name" value="S_TKc"/>
    <property type="match status" value="1"/>
</dbReference>
<evidence type="ECO:0000313" key="26">
    <source>
        <dbReference type="Proteomes" id="UP000228380"/>
    </source>
</evidence>
<dbReference type="PANTHER" id="PTHR48056">
    <property type="entry name" value="LRR RECEPTOR-LIKE SERINE/THREONINE-PROTEIN KINASE-RELATED"/>
    <property type="match status" value="1"/>
</dbReference>
<keyword evidence="13" id="KW-0677">Repeat</keyword>
<keyword evidence="15" id="KW-0418">Kinase</keyword>
<protein>
    <recommendedName>
        <fullName evidence="5">non-specific serine/threonine protein kinase</fullName>
        <ecNumber evidence="5">2.7.11.1</ecNumber>
    </recommendedName>
</protein>
<dbReference type="Gene3D" id="3.30.200.20">
    <property type="entry name" value="Phosphorylase Kinase, domain 1"/>
    <property type="match status" value="1"/>
</dbReference>
<dbReference type="FunFam" id="3.30.200.20:FF:000309">
    <property type="entry name" value="Leucine-rich repeat receptor protein kinase MSP1"/>
    <property type="match status" value="1"/>
</dbReference>
<dbReference type="RefSeq" id="XP_008809466.2">
    <property type="nucleotide sequence ID" value="XM_008811244.4"/>
</dbReference>
<dbReference type="EC" id="2.7.11.1" evidence="5"/>
<dbReference type="Pfam" id="PF00069">
    <property type="entry name" value="Pkinase"/>
    <property type="match status" value="1"/>
</dbReference>
<feature type="binding site" evidence="23">
    <location>
        <position position="796"/>
    </location>
    <ligand>
        <name>ATP</name>
        <dbReference type="ChEBI" id="CHEBI:30616"/>
    </ligand>
</feature>
<comment type="catalytic activity">
    <reaction evidence="21">
        <text>L-threonyl-[protein] + ATP = O-phospho-L-threonyl-[protein] + ADP + H(+)</text>
        <dbReference type="Rhea" id="RHEA:46608"/>
        <dbReference type="Rhea" id="RHEA-COMP:11060"/>
        <dbReference type="Rhea" id="RHEA-COMP:11605"/>
        <dbReference type="ChEBI" id="CHEBI:15378"/>
        <dbReference type="ChEBI" id="CHEBI:30013"/>
        <dbReference type="ChEBI" id="CHEBI:30616"/>
        <dbReference type="ChEBI" id="CHEBI:61977"/>
        <dbReference type="ChEBI" id="CHEBI:456216"/>
        <dbReference type="EC" id="2.7.11.1"/>
    </reaction>
</comment>
<dbReference type="Pfam" id="PF00560">
    <property type="entry name" value="LRR_1"/>
    <property type="match status" value="5"/>
</dbReference>
<keyword evidence="20" id="KW-0325">Glycoprotein</keyword>
<keyword evidence="7" id="KW-0723">Serine/threonine-protein kinase</keyword>
<dbReference type="PRINTS" id="PR00019">
    <property type="entry name" value="LEURICHRPT"/>
</dbReference>
<evidence type="ECO:0000256" key="14">
    <source>
        <dbReference type="ARBA" id="ARBA00022741"/>
    </source>
</evidence>
<evidence type="ECO:0000256" key="8">
    <source>
        <dbReference type="ARBA" id="ARBA00022553"/>
    </source>
</evidence>
<evidence type="ECO:0000256" key="21">
    <source>
        <dbReference type="ARBA" id="ARBA00047899"/>
    </source>
</evidence>
<evidence type="ECO:0000256" key="19">
    <source>
        <dbReference type="ARBA" id="ARBA00023170"/>
    </source>
</evidence>
<evidence type="ECO:0000256" key="15">
    <source>
        <dbReference type="ARBA" id="ARBA00022777"/>
    </source>
</evidence>
<evidence type="ECO:0000256" key="9">
    <source>
        <dbReference type="ARBA" id="ARBA00022614"/>
    </source>
</evidence>
<keyword evidence="9" id="KW-0433">Leucine-rich repeat</keyword>
<evidence type="ECO:0000256" key="24">
    <source>
        <dbReference type="SAM" id="Phobius"/>
    </source>
</evidence>
<evidence type="ECO:0000256" key="16">
    <source>
        <dbReference type="ARBA" id="ARBA00022840"/>
    </source>
</evidence>
<evidence type="ECO:0000256" key="17">
    <source>
        <dbReference type="ARBA" id="ARBA00022989"/>
    </source>
</evidence>
<organism evidence="26 27">
    <name type="scientific">Phoenix dactylifera</name>
    <name type="common">Date palm</name>
    <dbReference type="NCBI Taxonomy" id="42345"/>
    <lineage>
        <taxon>Eukaryota</taxon>
        <taxon>Viridiplantae</taxon>
        <taxon>Streptophyta</taxon>
        <taxon>Embryophyta</taxon>
        <taxon>Tracheophyta</taxon>
        <taxon>Spermatophyta</taxon>
        <taxon>Magnoliopsida</taxon>
        <taxon>Liliopsida</taxon>
        <taxon>Arecaceae</taxon>
        <taxon>Coryphoideae</taxon>
        <taxon>Phoeniceae</taxon>
        <taxon>Phoenix</taxon>
    </lineage>
</organism>
<comment type="catalytic activity">
    <reaction evidence="22">
        <text>L-seryl-[protein] + ATP = O-phospho-L-seryl-[protein] + ADP + H(+)</text>
        <dbReference type="Rhea" id="RHEA:17989"/>
        <dbReference type="Rhea" id="RHEA-COMP:9863"/>
        <dbReference type="Rhea" id="RHEA-COMP:11604"/>
        <dbReference type="ChEBI" id="CHEBI:15378"/>
        <dbReference type="ChEBI" id="CHEBI:29999"/>
        <dbReference type="ChEBI" id="CHEBI:30616"/>
        <dbReference type="ChEBI" id="CHEBI:83421"/>
        <dbReference type="ChEBI" id="CHEBI:456216"/>
        <dbReference type="EC" id="2.7.11.1"/>
    </reaction>
</comment>
<evidence type="ECO:0000256" key="2">
    <source>
        <dbReference type="ARBA" id="ARBA00004479"/>
    </source>
</evidence>
<evidence type="ECO:0000256" key="4">
    <source>
        <dbReference type="ARBA" id="ARBA00009592"/>
    </source>
</evidence>
<dbReference type="SUPFAM" id="SSF56112">
    <property type="entry name" value="Protein kinase-like (PK-like)"/>
    <property type="match status" value="1"/>
</dbReference>
<gene>
    <name evidence="27" type="primary">LOC103721165</name>
</gene>
<dbReference type="PROSITE" id="PS00108">
    <property type="entry name" value="PROTEIN_KINASE_ST"/>
    <property type="match status" value="1"/>
</dbReference>
<name>A0A8B7CYQ0_PHODC</name>
<dbReference type="GO" id="GO:0004674">
    <property type="term" value="F:protein serine/threonine kinase activity"/>
    <property type="evidence" value="ECO:0007669"/>
    <property type="project" value="UniProtKB-KW"/>
</dbReference>
<evidence type="ECO:0000313" key="27">
    <source>
        <dbReference type="RefSeq" id="XP_008809466.2"/>
    </source>
</evidence>
<dbReference type="InterPro" id="IPR011009">
    <property type="entry name" value="Kinase-like_dom_sf"/>
</dbReference>
<feature type="transmembrane region" description="Helical" evidence="24">
    <location>
        <begin position="9"/>
        <end position="29"/>
    </location>
</feature>
<evidence type="ECO:0000256" key="5">
    <source>
        <dbReference type="ARBA" id="ARBA00012513"/>
    </source>
</evidence>
<dbReference type="FunFam" id="1.10.510.10:FF:000309">
    <property type="entry name" value="Leucine-rich repeat receptor-like protein kinase"/>
    <property type="match status" value="1"/>
</dbReference>
<dbReference type="GO" id="GO:0005886">
    <property type="term" value="C:plasma membrane"/>
    <property type="evidence" value="ECO:0007669"/>
    <property type="project" value="UniProtKB-SubCell"/>
</dbReference>
<keyword evidence="10" id="KW-0808">Transferase</keyword>
<dbReference type="SUPFAM" id="SSF52058">
    <property type="entry name" value="L domain-like"/>
    <property type="match status" value="2"/>
</dbReference>
<evidence type="ECO:0000256" key="1">
    <source>
        <dbReference type="ARBA" id="ARBA00004162"/>
    </source>
</evidence>
<evidence type="ECO:0000256" key="6">
    <source>
        <dbReference type="ARBA" id="ARBA00022475"/>
    </source>
</evidence>
<dbReference type="InterPro" id="IPR008271">
    <property type="entry name" value="Ser/Thr_kinase_AS"/>
</dbReference>
<feature type="domain" description="Protein kinase" evidence="25">
    <location>
        <begin position="768"/>
        <end position="1039"/>
    </location>
</feature>
<dbReference type="GO" id="GO:0005524">
    <property type="term" value="F:ATP binding"/>
    <property type="evidence" value="ECO:0007669"/>
    <property type="project" value="UniProtKB-UniRule"/>
</dbReference>
<dbReference type="KEGG" id="pda:103721165"/>
<dbReference type="PROSITE" id="PS51450">
    <property type="entry name" value="LRR"/>
    <property type="match status" value="2"/>
</dbReference>
<keyword evidence="16 23" id="KW-0067">ATP-binding</keyword>
<proteinExistence type="inferred from homology"/>
<evidence type="ECO:0000256" key="23">
    <source>
        <dbReference type="PROSITE-ProRule" id="PRU10141"/>
    </source>
</evidence>
<dbReference type="PROSITE" id="PS00107">
    <property type="entry name" value="PROTEIN_KINASE_ATP"/>
    <property type="match status" value="1"/>
</dbReference>
<dbReference type="PANTHER" id="PTHR48056:SF18">
    <property type="entry name" value="NON-SPECIFIC SERINE_THREONINE PROTEIN KINASE"/>
    <property type="match status" value="1"/>
</dbReference>
<keyword evidence="19" id="KW-0675">Receptor</keyword>
<keyword evidence="6" id="KW-1003">Cell membrane</keyword>
<dbReference type="FunFam" id="3.80.10.10:FF:000213">
    <property type="entry name" value="Tyrosine-sulfated glycopeptide receptor 1"/>
    <property type="match status" value="1"/>
</dbReference>
<evidence type="ECO:0000256" key="11">
    <source>
        <dbReference type="ARBA" id="ARBA00022692"/>
    </source>
</evidence>
<dbReference type="InterPro" id="IPR003591">
    <property type="entry name" value="Leu-rich_rpt_typical-subtyp"/>
</dbReference>
<dbReference type="Pfam" id="PF08263">
    <property type="entry name" value="LRRNT_2"/>
    <property type="match status" value="1"/>
</dbReference>
<dbReference type="PROSITE" id="PS50011">
    <property type="entry name" value="PROTEIN_KINASE_DOM"/>
    <property type="match status" value="1"/>
</dbReference>
<feature type="transmembrane region" description="Helical" evidence="24">
    <location>
        <begin position="690"/>
        <end position="713"/>
    </location>
</feature>
<keyword evidence="18 24" id="KW-0472">Membrane</keyword>
<keyword evidence="11 24" id="KW-0812">Transmembrane</keyword>
<evidence type="ECO:0000256" key="3">
    <source>
        <dbReference type="ARBA" id="ARBA00008684"/>
    </source>
</evidence>
<dbReference type="InterPro" id="IPR013210">
    <property type="entry name" value="LRR_N_plant-typ"/>
</dbReference>
<evidence type="ECO:0000256" key="13">
    <source>
        <dbReference type="ARBA" id="ARBA00022737"/>
    </source>
</evidence>
<dbReference type="InterPro" id="IPR000719">
    <property type="entry name" value="Prot_kinase_dom"/>
</dbReference>
<dbReference type="Gene3D" id="3.80.10.10">
    <property type="entry name" value="Ribonuclease Inhibitor"/>
    <property type="match status" value="4"/>
</dbReference>
<dbReference type="Gene3D" id="1.10.510.10">
    <property type="entry name" value="Transferase(Phosphotransferase) domain 1"/>
    <property type="match status" value="1"/>
</dbReference>
<dbReference type="InterPro" id="IPR001611">
    <property type="entry name" value="Leu-rich_rpt"/>
</dbReference>
<dbReference type="SMART" id="SM00365">
    <property type="entry name" value="LRR_SD22"/>
    <property type="match status" value="5"/>
</dbReference>
<keyword evidence="17 24" id="KW-1133">Transmembrane helix</keyword>
<comment type="similarity">
    <text evidence="3">Belongs to the protein kinase superfamily. Ser/Thr protein kinase family.</text>
</comment>
<keyword evidence="8" id="KW-0597">Phosphoprotein</keyword>
<evidence type="ECO:0000256" key="18">
    <source>
        <dbReference type="ARBA" id="ARBA00023136"/>
    </source>
</evidence>
<dbReference type="Proteomes" id="UP000228380">
    <property type="component" value="Unplaced"/>
</dbReference>
<comment type="similarity">
    <text evidence="4">Belongs to the RLP family.</text>
</comment>
<dbReference type="InterPro" id="IPR050647">
    <property type="entry name" value="Plant_LRR-RLKs"/>
</dbReference>
<evidence type="ECO:0000256" key="10">
    <source>
        <dbReference type="ARBA" id="ARBA00022679"/>
    </source>
</evidence>
<evidence type="ECO:0000259" key="25">
    <source>
        <dbReference type="PROSITE" id="PS50011"/>
    </source>
</evidence>
<comment type="subcellular location">
    <subcellularLocation>
        <location evidence="1">Cell membrane</location>
        <topology evidence="1">Single-pass membrane protein</topology>
    </subcellularLocation>
    <subcellularLocation>
        <location evidence="2">Membrane</location>
        <topology evidence="2">Single-pass type I membrane protein</topology>
    </subcellularLocation>
</comment>
<evidence type="ECO:0000256" key="20">
    <source>
        <dbReference type="ARBA" id="ARBA00023180"/>
    </source>
</evidence>
<keyword evidence="12" id="KW-0732">Signal</keyword>
<keyword evidence="26" id="KW-1185">Reference proteome</keyword>
<dbReference type="InterPro" id="IPR032675">
    <property type="entry name" value="LRR_dom_sf"/>
</dbReference>
<evidence type="ECO:0000256" key="12">
    <source>
        <dbReference type="ARBA" id="ARBA00022729"/>
    </source>
</evidence>
<dbReference type="InterPro" id="IPR017441">
    <property type="entry name" value="Protein_kinase_ATP_BS"/>
</dbReference>
<keyword evidence="14 23" id="KW-0547">Nucleotide-binding</keyword>
<dbReference type="Pfam" id="PF13855">
    <property type="entry name" value="LRR_8"/>
    <property type="match status" value="2"/>
</dbReference>
<accession>A0A8B7CYQ0</accession>
<dbReference type="GeneID" id="103721165"/>
<dbReference type="SMART" id="SM00369">
    <property type="entry name" value="LRR_TYP"/>
    <property type="match status" value="7"/>
</dbReference>
<evidence type="ECO:0000256" key="7">
    <source>
        <dbReference type="ARBA" id="ARBA00022527"/>
    </source>
</evidence>
<dbReference type="GO" id="GO:0033612">
    <property type="term" value="F:receptor serine/threonine kinase binding"/>
    <property type="evidence" value="ECO:0007669"/>
    <property type="project" value="TreeGrafter"/>
</dbReference>